<dbReference type="EMBL" id="JAWJWF010000002">
    <property type="protein sequence ID" value="KAK6637961.1"/>
    <property type="molecule type" value="Genomic_DNA"/>
</dbReference>
<comment type="caution">
    <text evidence="7">The sequence shown here is derived from an EMBL/GenBank/DDBJ whole genome shotgun (WGS) entry which is preliminary data.</text>
</comment>
<dbReference type="PANTHER" id="PTHR24300:SF413">
    <property type="entry name" value="CYTOCHROME P450 18A1"/>
    <property type="match status" value="1"/>
</dbReference>
<keyword evidence="5" id="KW-0560">Oxidoreductase</keyword>
<dbReference type="SUPFAM" id="SSF48264">
    <property type="entry name" value="Cytochrome P450"/>
    <property type="match status" value="1"/>
</dbReference>
<evidence type="ECO:0000256" key="1">
    <source>
        <dbReference type="ARBA" id="ARBA00010617"/>
    </source>
</evidence>
<dbReference type="PRINTS" id="PR00385">
    <property type="entry name" value="P450"/>
</dbReference>
<reference evidence="7 8" key="1">
    <citation type="submission" date="2023-09" db="EMBL/GenBank/DDBJ databases">
        <title>Genomes of two closely related lineages of the louse Polyplax serrata with different host specificities.</title>
        <authorList>
            <person name="Martinu J."/>
            <person name="Tarabai H."/>
            <person name="Stefka J."/>
            <person name="Hypsa V."/>
        </authorList>
    </citation>
    <scope>NUCLEOTIDE SEQUENCE [LARGE SCALE GENOMIC DNA]</scope>
    <source>
        <strain evidence="7">98ZLc_SE</strain>
    </source>
</reference>
<dbReference type="PANTHER" id="PTHR24300">
    <property type="entry name" value="CYTOCHROME P450 508A4-RELATED"/>
    <property type="match status" value="1"/>
</dbReference>
<dbReference type="Pfam" id="PF00067">
    <property type="entry name" value="p450"/>
    <property type="match status" value="1"/>
</dbReference>
<evidence type="ECO:0000256" key="2">
    <source>
        <dbReference type="ARBA" id="ARBA00022723"/>
    </source>
</evidence>
<evidence type="ECO:0000256" key="6">
    <source>
        <dbReference type="SAM" id="Phobius"/>
    </source>
</evidence>
<sequence>MFVRGIRWLYEASINFDKYENSRFFSTLVVFLVVLVIVRLIQIFRELKSLPPGPWGLPIFGYLPFLKTEAHIHFGELAKKYGSLFSTRLGNQLIVVVSDHKAIREAFRREEFTGRPHTEFSNILGGYGIINSEGKLWKDQRRFLHERLRHFGMTYFGSGKEGMEKRIKVELESCLRTISKQKGAEVDLNPVLAMPISNIVCSILMNVKFKPNDDRFKRFMDLIDEGFRLFGILTYVNFIPAMRYLPGLQATRKLLHRNRTEMAAFFQETIDEHKKTFDPSVMRDVVDAYLMEIESAGEKGKTLFEGKDHDRQVQQIIGDLFTAGMETVKTTLQWAVVYMLHHPEVARAVQEELDQVVGRNRLPNLEDMPFLPQTESTLLEILRRSSIVPLGTTHATTRDINFNGYKIPKHAHIVPLLHAVHMDPNLWDSPEDFRPSRFLNSEGKVTKPEFFLPFGVGRRMCLGDVLARMELFLFFSSLLHVFHIRLPEGQSLPSLKGNTGVTITPDSFKVSFIQRATGPDLEFLHSNSDNLRNLGSH</sequence>
<evidence type="ECO:0000256" key="4">
    <source>
        <dbReference type="ARBA" id="ARBA00023033"/>
    </source>
</evidence>
<dbReference type="InterPro" id="IPR001128">
    <property type="entry name" value="Cyt_P450"/>
</dbReference>
<evidence type="ECO:0000256" key="5">
    <source>
        <dbReference type="RuleBase" id="RU000461"/>
    </source>
</evidence>
<dbReference type="Proteomes" id="UP001359485">
    <property type="component" value="Unassembled WGS sequence"/>
</dbReference>
<evidence type="ECO:0008006" key="9">
    <source>
        <dbReference type="Google" id="ProtNLM"/>
    </source>
</evidence>
<accession>A0ABR1BC46</accession>
<organism evidence="7 8">
    <name type="scientific">Polyplax serrata</name>
    <name type="common">Common mouse louse</name>
    <dbReference type="NCBI Taxonomy" id="468196"/>
    <lineage>
        <taxon>Eukaryota</taxon>
        <taxon>Metazoa</taxon>
        <taxon>Ecdysozoa</taxon>
        <taxon>Arthropoda</taxon>
        <taxon>Hexapoda</taxon>
        <taxon>Insecta</taxon>
        <taxon>Pterygota</taxon>
        <taxon>Neoptera</taxon>
        <taxon>Paraneoptera</taxon>
        <taxon>Psocodea</taxon>
        <taxon>Troctomorpha</taxon>
        <taxon>Phthiraptera</taxon>
        <taxon>Anoplura</taxon>
        <taxon>Polyplacidae</taxon>
        <taxon>Polyplax</taxon>
    </lineage>
</organism>
<keyword evidence="3 5" id="KW-0408">Iron</keyword>
<keyword evidence="6" id="KW-0812">Transmembrane</keyword>
<protein>
    <recommendedName>
        <fullName evidence="9">Cytochrome P450</fullName>
    </recommendedName>
</protein>
<keyword evidence="4 5" id="KW-0503">Monooxygenase</keyword>
<evidence type="ECO:0000256" key="3">
    <source>
        <dbReference type="ARBA" id="ARBA00023004"/>
    </source>
</evidence>
<dbReference type="InterPro" id="IPR036396">
    <property type="entry name" value="Cyt_P450_sf"/>
</dbReference>
<keyword evidence="5" id="KW-0349">Heme</keyword>
<keyword evidence="6" id="KW-0472">Membrane</keyword>
<dbReference type="Gene3D" id="1.10.630.10">
    <property type="entry name" value="Cytochrome P450"/>
    <property type="match status" value="1"/>
</dbReference>
<proteinExistence type="inferred from homology"/>
<evidence type="ECO:0000313" key="8">
    <source>
        <dbReference type="Proteomes" id="UP001359485"/>
    </source>
</evidence>
<dbReference type="InterPro" id="IPR017972">
    <property type="entry name" value="Cyt_P450_CS"/>
</dbReference>
<keyword evidence="8" id="KW-1185">Reference proteome</keyword>
<gene>
    <name evidence="7" type="ORF">RUM44_008384</name>
</gene>
<keyword evidence="2 5" id="KW-0479">Metal-binding</keyword>
<evidence type="ECO:0000313" key="7">
    <source>
        <dbReference type="EMBL" id="KAK6637961.1"/>
    </source>
</evidence>
<feature type="transmembrane region" description="Helical" evidence="6">
    <location>
        <begin position="24"/>
        <end position="41"/>
    </location>
</feature>
<name>A0ABR1BC46_POLSC</name>
<dbReference type="InterPro" id="IPR002401">
    <property type="entry name" value="Cyt_P450_E_grp-I"/>
</dbReference>
<keyword evidence="6" id="KW-1133">Transmembrane helix</keyword>
<dbReference type="PRINTS" id="PR00463">
    <property type="entry name" value="EP450I"/>
</dbReference>
<comment type="similarity">
    <text evidence="1 5">Belongs to the cytochrome P450 family.</text>
</comment>
<dbReference type="PROSITE" id="PS00086">
    <property type="entry name" value="CYTOCHROME_P450"/>
    <property type="match status" value="1"/>
</dbReference>
<dbReference type="InterPro" id="IPR050182">
    <property type="entry name" value="Cytochrome_P450_fam2"/>
</dbReference>